<name>F8FIA0_PAEMK</name>
<evidence type="ECO:0000256" key="1">
    <source>
        <dbReference type="ARBA" id="ARBA00004613"/>
    </source>
</evidence>
<dbReference type="EMBL" id="CP002869">
    <property type="protein sequence ID" value="AEI44003.1"/>
    <property type="molecule type" value="Genomic_DNA"/>
</dbReference>
<evidence type="ECO:0000313" key="4">
    <source>
        <dbReference type="EMBL" id="AEI44003.1"/>
    </source>
</evidence>
<keyword evidence="2" id="KW-0964">Secreted</keyword>
<dbReference type="PRINTS" id="PR00313">
    <property type="entry name" value="CABNDNGRPT"/>
</dbReference>
<dbReference type="GO" id="GO:0005576">
    <property type="term" value="C:extracellular region"/>
    <property type="evidence" value="ECO:0007669"/>
    <property type="project" value="UniProtKB-SubCell"/>
</dbReference>
<evidence type="ECO:0000313" key="5">
    <source>
        <dbReference type="Proteomes" id="UP000006620"/>
    </source>
</evidence>
<dbReference type="Proteomes" id="UP000006620">
    <property type="component" value="Chromosome"/>
</dbReference>
<proteinExistence type="predicted"/>
<feature type="domain" description="Haemolysin-type calcium binding-related" evidence="3">
    <location>
        <begin position="378"/>
        <end position="413"/>
    </location>
</feature>
<dbReference type="KEGG" id="pms:KNP414_05479"/>
<dbReference type="HOGENOM" id="CLU_592927_0_0_9"/>
<dbReference type="SUPFAM" id="SSF51120">
    <property type="entry name" value="beta-Roll"/>
    <property type="match status" value="3"/>
</dbReference>
<organism evidence="4 5">
    <name type="scientific">Paenibacillus mucilaginosus (strain KNP414)</name>
    <dbReference type="NCBI Taxonomy" id="1036673"/>
    <lineage>
        <taxon>Bacteria</taxon>
        <taxon>Bacillati</taxon>
        <taxon>Bacillota</taxon>
        <taxon>Bacilli</taxon>
        <taxon>Bacillales</taxon>
        <taxon>Paenibacillaceae</taxon>
        <taxon>Paenibacillus</taxon>
    </lineage>
</organism>
<reference evidence="5" key="1">
    <citation type="submission" date="2011-06" db="EMBL/GenBank/DDBJ databases">
        <title>Complete genome sequence of Paenibacillus mucilaginosus KNP414.</title>
        <authorList>
            <person name="Wang J."/>
            <person name="Hu S."/>
            <person name="Hu X."/>
            <person name="Zhang B."/>
            <person name="Dong D."/>
            <person name="Zhang S."/>
            <person name="Zhao K."/>
            <person name="Wu D."/>
        </authorList>
    </citation>
    <scope>NUCLEOTIDE SEQUENCE [LARGE SCALE GENOMIC DNA]</scope>
    <source>
        <strain evidence="5">KNP414</strain>
    </source>
</reference>
<sequence>MAETTGPKLVFGTQENDVLVASAQGGEHLFALAGDDVLAAASRSNVLHGGDGSDTLGVTGASNTLYGEGGDDRLLVTSGENAVHGNSGNDRLEVAGSSNLITGGAGADSLLLQGSDNEASMGAGDDTVELLTDAGLDLSRNTVHLGTGTDSMVLSGISDGTVRGGEGGDDIYALFVQNNRYDGEAGDDTFNTYNAVHSTIAGGAGNDLFNSTPGDFDYNGNEYSKYYGNDGSDEFLMTSDDCTYSGGNGQDTFLTADYSNFRRNVVRGEGGNDLLQTGENGGGEDNVFDGGNGQDHLSSWLAGTELLGGSGSDVLTIHGYSSKNIMTGGQGQDHYVMDSVLGSSVVSDAGVKGEQDTLTFTALGQDDLTLSRDGGNLVIEAGGEELTVDRFFVNGGYRIERFELADGTVWTDTDVEQMIQAMAAAPAAGSAGDALEAGAGAQELNLLLAAGGVPDLG</sequence>
<protein>
    <submittedName>
        <fullName evidence="4">RTX toxins and related Ca2+-binding protein</fullName>
    </submittedName>
</protein>
<dbReference type="InterPro" id="IPR001343">
    <property type="entry name" value="Hemolysn_Ca-bd"/>
</dbReference>
<evidence type="ECO:0000256" key="2">
    <source>
        <dbReference type="ARBA" id="ARBA00022525"/>
    </source>
</evidence>
<dbReference type="Gene3D" id="2.160.20.160">
    <property type="match status" value="2"/>
</dbReference>
<dbReference type="Pfam" id="PF00353">
    <property type="entry name" value="HemolysinCabind"/>
    <property type="match status" value="5"/>
</dbReference>
<accession>F8FIA0</accession>
<dbReference type="GO" id="GO:0005509">
    <property type="term" value="F:calcium ion binding"/>
    <property type="evidence" value="ECO:0007669"/>
    <property type="project" value="InterPro"/>
</dbReference>
<dbReference type="InterPro" id="IPR010566">
    <property type="entry name" value="Haemolys_ca-bd"/>
</dbReference>
<dbReference type="PANTHER" id="PTHR38340:SF1">
    <property type="entry name" value="S-LAYER PROTEIN"/>
    <property type="match status" value="1"/>
</dbReference>
<dbReference type="InterPro" id="IPR050557">
    <property type="entry name" value="RTX_toxin/Mannuronan_C5-epim"/>
</dbReference>
<dbReference type="PANTHER" id="PTHR38340">
    <property type="entry name" value="S-LAYER PROTEIN"/>
    <property type="match status" value="1"/>
</dbReference>
<gene>
    <name evidence="4" type="ordered locus">KNP414_05479</name>
</gene>
<reference evidence="4 5" key="2">
    <citation type="journal article" date="2013" name="Genome Announc.">
        <title>Genome Sequence of Growth-Improving Paenibacillus mucilaginosus Strain KNP414.</title>
        <authorList>
            <person name="Lu J.J."/>
            <person name="Wang J.F."/>
            <person name="Hu X.F."/>
        </authorList>
    </citation>
    <scope>NUCLEOTIDE SEQUENCE [LARGE SCALE GENOMIC DNA]</scope>
    <source>
        <strain evidence="4 5">KNP414</strain>
    </source>
</reference>
<dbReference type="AlphaFoldDB" id="F8FIA0"/>
<dbReference type="RefSeq" id="WP_013919156.1">
    <property type="nucleotide sequence ID" value="NC_015690.1"/>
</dbReference>
<comment type="subcellular location">
    <subcellularLocation>
        <location evidence="1">Secreted</location>
    </subcellularLocation>
</comment>
<dbReference type="InterPro" id="IPR011049">
    <property type="entry name" value="Serralysin-like_metalloprot_C"/>
</dbReference>
<dbReference type="PATRIC" id="fig|1036673.3.peg.5083"/>
<dbReference type="Pfam" id="PF06594">
    <property type="entry name" value="HCBP_related"/>
    <property type="match status" value="1"/>
</dbReference>
<evidence type="ECO:0000259" key="3">
    <source>
        <dbReference type="Pfam" id="PF06594"/>
    </source>
</evidence>